<evidence type="ECO:0000256" key="2">
    <source>
        <dbReference type="ARBA" id="ARBA00001946"/>
    </source>
</evidence>
<feature type="domain" description="Malic enzyme N-terminal" evidence="7">
    <location>
        <begin position="18"/>
        <end position="151"/>
    </location>
</feature>
<dbReference type="GO" id="GO:0016616">
    <property type="term" value="F:oxidoreductase activity, acting on the CH-OH group of donors, NAD or NADP as acceptor"/>
    <property type="evidence" value="ECO:0007669"/>
    <property type="project" value="InterPro"/>
</dbReference>
<dbReference type="InterPro" id="IPR046346">
    <property type="entry name" value="Aminoacid_DH-like_N_sf"/>
</dbReference>
<comment type="similarity">
    <text evidence="3">Belongs to the malic enzymes family.</text>
</comment>
<dbReference type="SMART" id="SM00919">
    <property type="entry name" value="Malic_M"/>
    <property type="match status" value="1"/>
</dbReference>
<dbReference type="InterPro" id="IPR051674">
    <property type="entry name" value="Malate_Decarboxylase"/>
</dbReference>
<dbReference type="PANTHER" id="PTHR43237">
    <property type="entry name" value="NADP-DEPENDENT MALIC ENZYME"/>
    <property type="match status" value="1"/>
</dbReference>
<keyword evidence="5" id="KW-0560">Oxidoreductase</keyword>
<feature type="domain" description="Malic enzyme NAD-binding" evidence="6">
    <location>
        <begin position="163"/>
        <end position="390"/>
    </location>
</feature>
<proteinExistence type="inferred from homology"/>
<dbReference type="Pfam" id="PF03949">
    <property type="entry name" value="Malic_M"/>
    <property type="match status" value="1"/>
</dbReference>
<dbReference type="Gene3D" id="3.40.50.10380">
    <property type="entry name" value="Malic enzyme, N-terminal domain"/>
    <property type="match status" value="1"/>
</dbReference>
<dbReference type="Pfam" id="PF00390">
    <property type="entry name" value="malic"/>
    <property type="match status" value="1"/>
</dbReference>
<evidence type="ECO:0000259" key="7">
    <source>
        <dbReference type="SMART" id="SM01274"/>
    </source>
</evidence>
<dbReference type="InterPro" id="IPR015884">
    <property type="entry name" value="Malic_enzyme_CS"/>
</dbReference>
<keyword evidence="4" id="KW-0479">Metal-binding</keyword>
<dbReference type="SUPFAM" id="SSF51735">
    <property type="entry name" value="NAD(P)-binding Rossmann-fold domains"/>
    <property type="match status" value="1"/>
</dbReference>
<evidence type="ECO:0000259" key="6">
    <source>
        <dbReference type="SMART" id="SM00919"/>
    </source>
</evidence>
<protein>
    <submittedName>
        <fullName evidence="8">Malate dehydrogenase (Oxaloacetate-decarboxylating) (NADP(+))</fullName>
    </submittedName>
</protein>
<reference evidence="8 9" key="2">
    <citation type="journal article" date="2010" name="Proc. Natl. Acad. Sci. U.S.A.">
        <title>Enigmatic, ultrasmall, uncultivated Archaea.</title>
        <authorList>
            <person name="Baker B.J."/>
            <person name="Comolli L.R."/>
            <person name="Dick G.J."/>
            <person name="Hauser L.J."/>
            <person name="Hyatt D."/>
            <person name="Dill B.D."/>
            <person name="Land M.L."/>
            <person name="Verberkmoes N.C."/>
            <person name="Hettich R.L."/>
            <person name="Banfield J.F."/>
        </authorList>
    </citation>
    <scope>NUCLEOTIDE SEQUENCE [LARGE SCALE GENOMIC DNA]</scope>
    <source>
        <strain evidence="8">ARMAN-2</strain>
    </source>
</reference>
<organism evidence="8 9">
    <name type="scientific">Candidatus Micrarchaeum acidiphilum ARMAN-2</name>
    <dbReference type="NCBI Taxonomy" id="425595"/>
    <lineage>
        <taxon>Archaea</taxon>
        <taxon>Candidatus Micrarchaeota</taxon>
        <taxon>Candidatus Micrarchaeia</taxon>
        <taxon>Candidatus Micrarchaeales</taxon>
        <taxon>Candidatus Micrarchaeaceae</taxon>
        <taxon>Candidatus Micrarchaeum</taxon>
    </lineage>
</organism>
<accession>C7DHL6</accession>
<reference evidence="8 9" key="1">
    <citation type="journal article" date="2009" name="Genome Biol.">
        <title>Community-wide analysis of microbial genome sequence signatures.</title>
        <authorList>
            <person name="Dick G.J."/>
            <person name="Andersson A.F."/>
            <person name="Baker B.J."/>
            <person name="Simmons S.L."/>
            <person name="Thomas B.C."/>
            <person name="Yelton A.P."/>
            <person name="Banfield J.F."/>
        </authorList>
    </citation>
    <scope>NUCLEOTIDE SEQUENCE [LARGE SCALE GENOMIC DNA]</scope>
    <source>
        <strain evidence="8">ARMAN-2</strain>
    </source>
</reference>
<dbReference type="PANTHER" id="PTHR43237:SF4">
    <property type="entry name" value="NADP-DEPENDENT MALIC ENZYME"/>
    <property type="match status" value="1"/>
</dbReference>
<dbReference type="PIRSF" id="PIRSF000106">
    <property type="entry name" value="ME"/>
    <property type="match status" value="1"/>
</dbReference>
<dbReference type="InterPro" id="IPR012302">
    <property type="entry name" value="Malic_NAD-bd"/>
</dbReference>
<dbReference type="InterPro" id="IPR012301">
    <property type="entry name" value="Malic_N_dom"/>
</dbReference>
<evidence type="ECO:0000313" key="8">
    <source>
        <dbReference type="EMBL" id="EET90118.1"/>
    </source>
</evidence>
<evidence type="ECO:0000256" key="4">
    <source>
        <dbReference type="ARBA" id="ARBA00022723"/>
    </source>
</evidence>
<dbReference type="AlphaFoldDB" id="C7DHL6"/>
<dbReference type="EMBL" id="GG697240">
    <property type="protein sequence ID" value="EET90118.1"/>
    <property type="molecule type" value="Genomic_DNA"/>
</dbReference>
<keyword evidence="9" id="KW-1185">Reference proteome</keyword>
<comment type="cofactor">
    <cofactor evidence="2">
        <name>Mg(2+)</name>
        <dbReference type="ChEBI" id="CHEBI:18420"/>
    </cofactor>
</comment>
<dbReference type="GO" id="GO:0046872">
    <property type="term" value="F:metal ion binding"/>
    <property type="evidence" value="ECO:0007669"/>
    <property type="project" value="UniProtKB-KW"/>
</dbReference>
<comment type="cofactor">
    <cofactor evidence="1">
        <name>Mn(2+)</name>
        <dbReference type="ChEBI" id="CHEBI:29035"/>
    </cofactor>
</comment>
<evidence type="ECO:0000256" key="3">
    <source>
        <dbReference type="ARBA" id="ARBA00008785"/>
    </source>
</evidence>
<dbReference type="InterPro" id="IPR001891">
    <property type="entry name" value="Malic_OxRdtase"/>
</dbReference>
<sequence>MIDMVTNEEALDLHKKAKGKIETAPKVTLNTGNDLATYYTPGVAFVSEAIKANKEAAYDYTWKSNTIAIVSDGTRILGLGNIGPEAGLPVMEGKALLFKKFGAVDAIPLCIGTTDEQEIIKFVKNIAPTFGAVNIEDIESPKCFDIVDSLSDSLGIPVFHDDQHGTSVVITAGLINALKLAGKTIKNINIVINGAGAAGLGEVRMLNYMGVKNILVLDKAGIIYEGRQENMNKYKDEIAKATNPSKKSGTLEDAVKNADVLIGVSSAGSFNKNLISLMGDKPIVFALANPVPEIGYEDAKAAGAFVAATGQSGKPNQVNNVLSFPAIMRGILDARVIKIKYDLLYYAAKALSQAAGKNLAVEHILPDPSNRKEMRRVVENVAVAIGEAALKSNNTMVKEIDPSAMRRSIAERLARYSKLEKKLSKLLIK</sequence>
<dbReference type="GO" id="GO:0051287">
    <property type="term" value="F:NAD binding"/>
    <property type="evidence" value="ECO:0007669"/>
    <property type="project" value="InterPro"/>
</dbReference>
<gene>
    <name evidence="8" type="ORF">UNLARM2_0559</name>
</gene>
<dbReference type="InterPro" id="IPR037062">
    <property type="entry name" value="Malic_N_dom_sf"/>
</dbReference>
<evidence type="ECO:0000256" key="1">
    <source>
        <dbReference type="ARBA" id="ARBA00001936"/>
    </source>
</evidence>
<name>C7DHL6_MICA2</name>
<dbReference type="SMART" id="SM01274">
    <property type="entry name" value="malic"/>
    <property type="match status" value="1"/>
</dbReference>
<dbReference type="Gene3D" id="3.40.50.720">
    <property type="entry name" value="NAD(P)-binding Rossmann-like Domain"/>
    <property type="match status" value="1"/>
</dbReference>
<dbReference type="PROSITE" id="PS00331">
    <property type="entry name" value="MALIC_ENZYMES"/>
    <property type="match status" value="1"/>
</dbReference>
<dbReference type="SUPFAM" id="SSF53223">
    <property type="entry name" value="Aminoacid dehydrogenase-like, N-terminal domain"/>
    <property type="match status" value="1"/>
</dbReference>
<dbReference type="InterPro" id="IPR036291">
    <property type="entry name" value="NAD(P)-bd_dom_sf"/>
</dbReference>
<evidence type="ECO:0000313" key="9">
    <source>
        <dbReference type="Proteomes" id="UP000332487"/>
    </source>
</evidence>
<dbReference type="Proteomes" id="UP000332487">
    <property type="component" value="Unassembled WGS sequence"/>
</dbReference>
<evidence type="ECO:0000256" key="5">
    <source>
        <dbReference type="ARBA" id="ARBA00023002"/>
    </source>
</evidence>
<dbReference type="GO" id="GO:0004470">
    <property type="term" value="F:malic enzyme activity"/>
    <property type="evidence" value="ECO:0007669"/>
    <property type="project" value="InterPro"/>
</dbReference>